<organism evidence="1">
    <name type="scientific">freshwater metagenome</name>
    <dbReference type="NCBI Taxonomy" id="449393"/>
    <lineage>
        <taxon>unclassified sequences</taxon>
        <taxon>metagenomes</taxon>
        <taxon>ecological metagenomes</taxon>
    </lineage>
</organism>
<gene>
    <name evidence="1" type="ORF">UFOPK1413_00099</name>
</gene>
<proteinExistence type="predicted"/>
<reference evidence="1" key="1">
    <citation type="submission" date="2020-05" db="EMBL/GenBank/DDBJ databases">
        <authorList>
            <person name="Chiriac C."/>
            <person name="Salcher M."/>
            <person name="Ghai R."/>
            <person name="Kavagutti S V."/>
        </authorList>
    </citation>
    <scope>NUCLEOTIDE SEQUENCE</scope>
</reference>
<protein>
    <submittedName>
        <fullName evidence="1">Unannotated protein</fullName>
    </submittedName>
</protein>
<dbReference type="AlphaFoldDB" id="A0A6J6AYH7"/>
<accession>A0A6J6AYH7</accession>
<evidence type="ECO:0000313" key="1">
    <source>
        <dbReference type="EMBL" id="CAB4531109.1"/>
    </source>
</evidence>
<sequence>MLPIIRHMTGNENLLGLGSLWDTEQMNIDWDVARKLERDRKSELYFSDALLALRVDEGITVQVTSLDRVIHVRRIGMMWVDGVVCGSVERAIVPFGSIRAAFSPSDCVCAALPPEHFELLPLGAVFRDIERHASSITIVGERFGVRGRITGVWRDAISVRSLRREWVIPRSALGVVLVDDGERP</sequence>
<name>A0A6J6AYH7_9ZZZZ</name>
<dbReference type="EMBL" id="CAEZSG010000007">
    <property type="protein sequence ID" value="CAB4531109.1"/>
    <property type="molecule type" value="Genomic_DNA"/>
</dbReference>